<accession>A0ABS0CT31</accession>
<dbReference type="Gene3D" id="3.10.180.10">
    <property type="entry name" value="2,3-Dihydroxybiphenyl 1,2-Dioxygenase, domain 1"/>
    <property type="match status" value="1"/>
</dbReference>
<proteinExistence type="inferred from homology"/>
<sequence length="109" mass="11812">MFDVARTFEFYRDCLGFAVDWEHRFGAGFPLYAQISRAGATIHLSEHQGDGTPGSVVWIAVDDVFAWQAELAGKSYGYAEPGSPEDGPGGPGFELVDPSGNVLRFAQPE</sequence>
<protein>
    <recommendedName>
        <fullName evidence="2">Bleomycin resistance protein</fullName>
    </recommendedName>
</protein>
<gene>
    <name evidence="5" type="ORF">IU459_19310</name>
</gene>
<dbReference type="Proteomes" id="UP000702209">
    <property type="component" value="Unassembled WGS sequence"/>
</dbReference>
<evidence type="ECO:0000256" key="1">
    <source>
        <dbReference type="ARBA" id="ARBA00011051"/>
    </source>
</evidence>
<evidence type="ECO:0000256" key="3">
    <source>
        <dbReference type="ARBA" id="ARBA00023251"/>
    </source>
</evidence>
<keyword evidence="3" id="KW-0046">Antibiotic resistance</keyword>
<organism evidence="5 6">
    <name type="scientific">Nocardia amamiensis</name>
    <dbReference type="NCBI Taxonomy" id="404578"/>
    <lineage>
        <taxon>Bacteria</taxon>
        <taxon>Bacillati</taxon>
        <taxon>Actinomycetota</taxon>
        <taxon>Actinomycetes</taxon>
        <taxon>Mycobacteriales</taxon>
        <taxon>Nocardiaceae</taxon>
        <taxon>Nocardia</taxon>
    </lineage>
</organism>
<evidence type="ECO:0000313" key="5">
    <source>
        <dbReference type="EMBL" id="MBF6299670.1"/>
    </source>
</evidence>
<dbReference type="InterPro" id="IPR000335">
    <property type="entry name" value="Bleomycin-R"/>
</dbReference>
<dbReference type="EMBL" id="JADLQX010000014">
    <property type="protein sequence ID" value="MBF6299670.1"/>
    <property type="molecule type" value="Genomic_DNA"/>
</dbReference>
<name>A0ABS0CT31_9NOCA</name>
<dbReference type="PROSITE" id="PS51819">
    <property type="entry name" value="VOC"/>
    <property type="match status" value="1"/>
</dbReference>
<comment type="similarity">
    <text evidence="1">Belongs to the bleomycin resistance protein family.</text>
</comment>
<feature type="domain" description="VOC" evidence="4">
    <location>
        <begin position="1"/>
        <end position="108"/>
    </location>
</feature>
<dbReference type="InterPro" id="IPR029068">
    <property type="entry name" value="Glyas_Bleomycin-R_OHBP_Dase"/>
</dbReference>
<comment type="caution">
    <text evidence="5">The sequence shown here is derived from an EMBL/GenBank/DDBJ whole genome shotgun (WGS) entry which is preliminary data.</text>
</comment>
<evidence type="ECO:0000256" key="2">
    <source>
        <dbReference type="ARBA" id="ARBA00021572"/>
    </source>
</evidence>
<evidence type="ECO:0000259" key="4">
    <source>
        <dbReference type="PROSITE" id="PS51819"/>
    </source>
</evidence>
<evidence type="ECO:0000313" key="6">
    <source>
        <dbReference type="Proteomes" id="UP000702209"/>
    </source>
</evidence>
<dbReference type="Pfam" id="PF19581">
    <property type="entry name" value="Glyoxalase_7"/>
    <property type="match status" value="1"/>
</dbReference>
<reference evidence="5 6" key="1">
    <citation type="submission" date="2020-10" db="EMBL/GenBank/DDBJ databases">
        <title>Identification of Nocardia species via Next-generation sequencing and recognition of intraspecies genetic diversity.</title>
        <authorList>
            <person name="Li P."/>
            <person name="Li P."/>
            <person name="Lu B."/>
        </authorList>
    </citation>
    <scope>NUCLEOTIDE SEQUENCE [LARGE SCALE GENOMIC DNA]</scope>
    <source>
        <strain evidence="5 6">BJ06-0157</strain>
    </source>
</reference>
<keyword evidence="6" id="KW-1185">Reference proteome</keyword>
<dbReference type="InterPro" id="IPR037523">
    <property type="entry name" value="VOC_core"/>
</dbReference>
<dbReference type="SUPFAM" id="SSF54593">
    <property type="entry name" value="Glyoxalase/Bleomycin resistance protein/Dihydroxybiphenyl dioxygenase"/>
    <property type="match status" value="1"/>
</dbReference>